<dbReference type="EMBL" id="JAIFRP010003095">
    <property type="protein sequence ID" value="KAK2577657.1"/>
    <property type="molecule type" value="Genomic_DNA"/>
</dbReference>
<reference evidence="2" key="1">
    <citation type="submission" date="2021-08" db="EMBL/GenBank/DDBJ databases">
        <authorList>
            <person name="Misof B."/>
            <person name="Oliver O."/>
            <person name="Podsiadlowski L."/>
            <person name="Donath A."/>
            <person name="Peters R."/>
            <person name="Mayer C."/>
            <person name="Rust J."/>
            <person name="Gunkel S."/>
            <person name="Lesny P."/>
            <person name="Martin S."/>
            <person name="Oeyen J.P."/>
            <person name="Petersen M."/>
            <person name="Panagiotis P."/>
            <person name="Wilbrandt J."/>
            <person name="Tanja T."/>
        </authorList>
    </citation>
    <scope>NUCLEOTIDE SEQUENCE</scope>
    <source>
        <strain evidence="2">GBR_01_08_01A</strain>
        <tissue evidence="2">Thorax + abdomen</tissue>
    </source>
</reference>
<evidence type="ECO:0000256" key="1">
    <source>
        <dbReference type="SAM" id="Coils"/>
    </source>
</evidence>
<name>A0AAD9RDH4_9HYME</name>
<accession>A0AAD9RDH4</accession>
<comment type="caution">
    <text evidence="2">The sequence shown here is derived from an EMBL/GenBank/DDBJ whole genome shotgun (WGS) entry which is preliminary data.</text>
</comment>
<dbReference type="Proteomes" id="UP001258017">
    <property type="component" value="Unassembled WGS sequence"/>
</dbReference>
<reference evidence="2" key="2">
    <citation type="journal article" date="2023" name="Commun. Biol.">
        <title>Intrasexual cuticular hydrocarbon dimorphism in a wasp sheds light on hydrocarbon biosynthesis genes in Hymenoptera.</title>
        <authorList>
            <person name="Moris V.C."/>
            <person name="Podsiadlowski L."/>
            <person name="Martin S."/>
            <person name="Oeyen J.P."/>
            <person name="Donath A."/>
            <person name="Petersen M."/>
            <person name="Wilbrandt J."/>
            <person name="Misof B."/>
            <person name="Liedtke D."/>
            <person name="Thamm M."/>
            <person name="Scheiner R."/>
            <person name="Schmitt T."/>
            <person name="Niehuis O."/>
        </authorList>
    </citation>
    <scope>NUCLEOTIDE SEQUENCE</scope>
    <source>
        <strain evidence="2">GBR_01_08_01A</strain>
    </source>
</reference>
<keyword evidence="3" id="KW-1185">Reference proteome</keyword>
<gene>
    <name evidence="2" type="ORF">KPH14_000847</name>
</gene>
<evidence type="ECO:0000313" key="2">
    <source>
        <dbReference type="EMBL" id="KAK2577657.1"/>
    </source>
</evidence>
<keyword evidence="1" id="KW-0175">Coiled coil</keyword>
<dbReference type="Pfam" id="PF25622">
    <property type="entry name" value="Phi29_MCP"/>
    <property type="match status" value="1"/>
</dbReference>
<feature type="coiled-coil region" evidence="1">
    <location>
        <begin position="288"/>
        <end position="315"/>
    </location>
</feature>
<organism evidence="2 3">
    <name type="scientific">Odynerus spinipes</name>
    <dbReference type="NCBI Taxonomy" id="1348599"/>
    <lineage>
        <taxon>Eukaryota</taxon>
        <taxon>Metazoa</taxon>
        <taxon>Ecdysozoa</taxon>
        <taxon>Arthropoda</taxon>
        <taxon>Hexapoda</taxon>
        <taxon>Insecta</taxon>
        <taxon>Pterygota</taxon>
        <taxon>Neoptera</taxon>
        <taxon>Endopterygota</taxon>
        <taxon>Hymenoptera</taxon>
        <taxon>Apocrita</taxon>
        <taxon>Aculeata</taxon>
        <taxon>Vespoidea</taxon>
        <taxon>Vespidae</taxon>
        <taxon>Eumeninae</taxon>
        <taxon>Odynerus</taxon>
    </lineage>
</organism>
<proteinExistence type="predicted"/>
<protein>
    <submittedName>
        <fullName evidence="2">Uncharacterized protein</fullName>
    </submittedName>
</protein>
<sequence length="315" mass="35263">MAKNNNLTGNDVIKQANLKAPDGSEITNFGELQAAIKGNDALANEYLLTIKNVLGKLTQPSTKFNVEGIPQILNESDIIIVLNSNYFVRTQIDSVAALLNFGDMKFSEKIKGIHFASFTDNETIGAIFTEQIRGGRIGFAPSIRLVSSKSTLKDGDTQDYKKSPFSHYEGKGDNRVLVKDEPKIRDITSYINQMNNDIIDVPTNVRTFIPLTLKVEGVGDKPTADEILTAIENYDFRFKKSLVNVVAIETSRFAIEVKEPYVISAGRDRLYYDMVYTKKSNGDENFISNNSQNLVEEVEEVVEEEVEEVVKEEKK</sequence>
<evidence type="ECO:0000313" key="3">
    <source>
        <dbReference type="Proteomes" id="UP001258017"/>
    </source>
</evidence>
<dbReference type="AlphaFoldDB" id="A0AAD9RDH4"/>